<sequence length="114" mass="12641">MIKVNAPELFKKLGSQIFNGYQLMIIKLLPPDEGWWSRWGYNVGCGMGGILGCDGWTGVGRRARGMVWVESIVVSQSLPLKQEGGQFRRECQVFSLSNLSAGHYITVPTFVTST</sequence>
<reference evidence="1" key="2">
    <citation type="submission" date="2020-11" db="EMBL/GenBank/DDBJ databases">
        <authorList>
            <person name="McCartney M.A."/>
            <person name="Auch B."/>
            <person name="Kono T."/>
            <person name="Mallez S."/>
            <person name="Becker A."/>
            <person name="Gohl D.M."/>
            <person name="Silverstein K.A.T."/>
            <person name="Koren S."/>
            <person name="Bechman K.B."/>
            <person name="Herman A."/>
            <person name="Abrahante J.E."/>
            <person name="Garbe J."/>
        </authorList>
    </citation>
    <scope>NUCLEOTIDE SEQUENCE</scope>
    <source>
        <strain evidence="1">Duluth1</strain>
        <tissue evidence="1">Whole animal</tissue>
    </source>
</reference>
<dbReference type="EMBL" id="JAIWYP010000001">
    <property type="protein sequence ID" value="KAH3895325.1"/>
    <property type="molecule type" value="Genomic_DNA"/>
</dbReference>
<proteinExistence type="predicted"/>
<dbReference type="AlphaFoldDB" id="A0A9D4NH53"/>
<evidence type="ECO:0000313" key="2">
    <source>
        <dbReference type="Proteomes" id="UP000828390"/>
    </source>
</evidence>
<reference evidence="1" key="1">
    <citation type="journal article" date="2019" name="bioRxiv">
        <title>The Genome of the Zebra Mussel, Dreissena polymorpha: A Resource for Invasive Species Research.</title>
        <authorList>
            <person name="McCartney M.A."/>
            <person name="Auch B."/>
            <person name="Kono T."/>
            <person name="Mallez S."/>
            <person name="Zhang Y."/>
            <person name="Obille A."/>
            <person name="Becker A."/>
            <person name="Abrahante J.E."/>
            <person name="Garbe J."/>
            <person name="Badalamenti J.P."/>
            <person name="Herman A."/>
            <person name="Mangelson H."/>
            <person name="Liachko I."/>
            <person name="Sullivan S."/>
            <person name="Sone E.D."/>
            <person name="Koren S."/>
            <person name="Silverstein K.A.T."/>
            <person name="Beckman K.B."/>
            <person name="Gohl D.M."/>
        </authorList>
    </citation>
    <scope>NUCLEOTIDE SEQUENCE</scope>
    <source>
        <strain evidence="1">Duluth1</strain>
        <tissue evidence="1">Whole animal</tissue>
    </source>
</reference>
<protein>
    <submittedName>
        <fullName evidence="1">Uncharacterized protein</fullName>
    </submittedName>
</protein>
<name>A0A9D4NH53_DREPO</name>
<accession>A0A9D4NH53</accession>
<organism evidence="1 2">
    <name type="scientific">Dreissena polymorpha</name>
    <name type="common">Zebra mussel</name>
    <name type="synonym">Mytilus polymorpha</name>
    <dbReference type="NCBI Taxonomy" id="45954"/>
    <lineage>
        <taxon>Eukaryota</taxon>
        <taxon>Metazoa</taxon>
        <taxon>Spiralia</taxon>
        <taxon>Lophotrochozoa</taxon>
        <taxon>Mollusca</taxon>
        <taxon>Bivalvia</taxon>
        <taxon>Autobranchia</taxon>
        <taxon>Heteroconchia</taxon>
        <taxon>Euheterodonta</taxon>
        <taxon>Imparidentia</taxon>
        <taxon>Neoheterodontei</taxon>
        <taxon>Myida</taxon>
        <taxon>Dreissenoidea</taxon>
        <taxon>Dreissenidae</taxon>
        <taxon>Dreissena</taxon>
    </lineage>
</organism>
<evidence type="ECO:0000313" key="1">
    <source>
        <dbReference type="EMBL" id="KAH3895325.1"/>
    </source>
</evidence>
<gene>
    <name evidence="1" type="ORF">DPMN_019487</name>
</gene>
<keyword evidence="2" id="KW-1185">Reference proteome</keyword>
<comment type="caution">
    <text evidence="1">The sequence shown here is derived from an EMBL/GenBank/DDBJ whole genome shotgun (WGS) entry which is preliminary data.</text>
</comment>
<dbReference type="Proteomes" id="UP000828390">
    <property type="component" value="Unassembled WGS sequence"/>
</dbReference>